<accession>A0A8H7Q7G6</accession>
<evidence type="ECO:0000313" key="3">
    <source>
        <dbReference type="Proteomes" id="UP000612746"/>
    </source>
</evidence>
<dbReference type="OrthoDB" id="10251508at2759"/>
<comment type="caution">
    <text evidence="2">The sequence shown here is derived from an EMBL/GenBank/DDBJ whole genome shotgun (WGS) entry which is preliminary data.</text>
</comment>
<sequence>MLSRIARSNPAKAYIRNLWTHRTASRPELAQAVTESVANLPKKPIDICVALVSQSFPANDLLKLNTEFLKHISPKIFIGAVVDRVPSPQSGGHGLSVLIGQEEDATGFVLDDTADRKKFKSVSVGRWGKVQDFNRFKYEENDIEKFGWDAFKSVSTNVHGHELLPQLQNLRQTPKFAWILSDHEPYQLIETLDHHFPQATKAGLIGASTPFITGTPYTMFYNDKVLPGGSIGFVSSTVPKVSSSVQHKALEALGSPMTVTRCRGNIILDLDETSATGLLLNLLNKGHNAKISKDKEFYLGACTEDADNNVQLTSVHRVTSGDPSKGNMSIDTTKDFQVGQKVQFLHRVDITAKTDSEQSSDEQIVCTVAEKDTTYVGNSSLRPDVNATIPNVFGGSSENGVLVGQADQTTYVLDAPHSEYTVKIQ</sequence>
<dbReference type="InterPro" id="IPR013702">
    <property type="entry name" value="FIST_domain_N"/>
</dbReference>
<dbReference type="Pfam" id="PF08495">
    <property type="entry name" value="FIST"/>
    <property type="match status" value="1"/>
</dbReference>
<evidence type="ECO:0000313" key="2">
    <source>
        <dbReference type="EMBL" id="KAG2186940.1"/>
    </source>
</evidence>
<name>A0A8H7Q7G6_9FUNG</name>
<dbReference type="Proteomes" id="UP000612746">
    <property type="component" value="Unassembled WGS sequence"/>
</dbReference>
<evidence type="ECO:0000259" key="1">
    <source>
        <dbReference type="Pfam" id="PF08495"/>
    </source>
</evidence>
<feature type="domain" description="FIST" evidence="1">
    <location>
        <begin position="159"/>
        <end position="272"/>
    </location>
</feature>
<reference evidence="2" key="1">
    <citation type="submission" date="2020-12" db="EMBL/GenBank/DDBJ databases">
        <title>Metabolic potential, ecology and presence of endohyphal bacteria is reflected in genomic diversity of Mucoromycotina.</title>
        <authorList>
            <person name="Muszewska A."/>
            <person name="Okrasinska A."/>
            <person name="Steczkiewicz K."/>
            <person name="Drgas O."/>
            <person name="Orlowska M."/>
            <person name="Perlinska-Lenart U."/>
            <person name="Aleksandrzak-Piekarczyk T."/>
            <person name="Szatraj K."/>
            <person name="Zielenkiewicz U."/>
            <person name="Pilsyk S."/>
            <person name="Malc E."/>
            <person name="Mieczkowski P."/>
            <person name="Kruszewska J.S."/>
            <person name="Biernat P."/>
            <person name="Pawlowska J."/>
        </authorList>
    </citation>
    <scope>NUCLEOTIDE SEQUENCE</scope>
    <source>
        <strain evidence="2">WA0000051536</strain>
    </source>
</reference>
<proteinExistence type="predicted"/>
<keyword evidence="3" id="KW-1185">Reference proteome</keyword>
<dbReference type="AlphaFoldDB" id="A0A8H7Q7G6"/>
<gene>
    <name evidence="2" type="ORF">INT44_003168</name>
</gene>
<organism evidence="2 3">
    <name type="scientific">Umbelopsis vinacea</name>
    <dbReference type="NCBI Taxonomy" id="44442"/>
    <lineage>
        <taxon>Eukaryota</taxon>
        <taxon>Fungi</taxon>
        <taxon>Fungi incertae sedis</taxon>
        <taxon>Mucoromycota</taxon>
        <taxon>Mucoromycotina</taxon>
        <taxon>Umbelopsidomycetes</taxon>
        <taxon>Umbelopsidales</taxon>
        <taxon>Umbelopsidaceae</taxon>
        <taxon>Umbelopsis</taxon>
    </lineage>
</organism>
<dbReference type="EMBL" id="JAEPRA010000004">
    <property type="protein sequence ID" value="KAG2186940.1"/>
    <property type="molecule type" value="Genomic_DNA"/>
</dbReference>
<protein>
    <recommendedName>
        <fullName evidence="1">FIST domain-containing protein</fullName>
    </recommendedName>
</protein>